<feature type="region of interest" description="Disordered" evidence="1">
    <location>
        <begin position="1"/>
        <end position="39"/>
    </location>
</feature>
<organism evidence="2">
    <name type="scientific">Corethron hystrix</name>
    <dbReference type="NCBI Taxonomy" id="216773"/>
    <lineage>
        <taxon>Eukaryota</taxon>
        <taxon>Sar</taxon>
        <taxon>Stramenopiles</taxon>
        <taxon>Ochrophyta</taxon>
        <taxon>Bacillariophyta</taxon>
        <taxon>Coscinodiscophyceae</taxon>
        <taxon>Corethrophycidae</taxon>
        <taxon>Corethrales</taxon>
        <taxon>Corethraceae</taxon>
        <taxon>Corethron</taxon>
    </lineage>
</organism>
<feature type="compositionally biased region" description="Basic and acidic residues" evidence="1">
    <location>
        <begin position="1"/>
        <end position="13"/>
    </location>
</feature>
<dbReference type="AlphaFoldDB" id="A0A7S1FSN6"/>
<gene>
    <name evidence="2" type="ORF">CHYS00102_LOCUS12892</name>
</gene>
<protein>
    <submittedName>
        <fullName evidence="2">Uncharacterized protein</fullName>
    </submittedName>
</protein>
<evidence type="ECO:0000256" key="1">
    <source>
        <dbReference type="SAM" id="MobiDB-lite"/>
    </source>
</evidence>
<evidence type="ECO:0000313" key="2">
    <source>
        <dbReference type="EMBL" id="CAD8885695.1"/>
    </source>
</evidence>
<reference evidence="2" key="1">
    <citation type="submission" date="2021-01" db="EMBL/GenBank/DDBJ databases">
        <authorList>
            <person name="Corre E."/>
            <person name="Pelletier E."/>
            <person name="Niang G."/>
            <person name="Scheremetjew M."/>
            <person name="Finn R."/>
            <person name="Kale V."/>
            <person name="Holt S."/>
            <person name="Cochrane G."/>
            <person name="Meng A."/>
            <person name="Brown T."/>
            <person name="Cohen L."/>
        </authorList>
    </citation>
    <scope>NUCLEOTIDE SEQUENCE</scope>
    <source>
        <strain evidence="2">308</strain>
    </source>
</reference>
<sequence length="101" mass="11546">MSRAMSDNDERKPPGRSRWSGGCGGKGRSSKSSIDTRRQSWRDVARPKFLGEYEDMGGYIFDIGVPNQAELFSFGQRKLANYIGRTAKEPQDIRLVRSWRM</sequence>
<accession>A0A7S1FSN6</accession>
<proteinExistence type="predicted"/>
<name>A0A7S1FSN6_9STRA</name>
<dbReference type="EMBL" id="HBFR01017711">
    <property type="protein sequence ID" value="CAD8885695.1"/>
    <property type="molecule type" value="Transcribed_RNA"/>
</dbReference>